<name>A0A1I5ZJA9_9BACI</name>
<evidence type="ECO:0000313" key="2">
    <source>
        <dbReference type="EMBL" id="SFQ56207.1"/>
    </source>
</evidence>
<dbReference type="GO" id="GO:0008289">
    <property type="term" value="F:lipid binding"/>
    <property type="evidence" value="ECO:0007669"/>
    <property type="project" value="UniProtKB-KW"/>
</dbReference>
<dbReference type="EMBL" id="FOXU01000005">
    <property type="protein sequence ID" value="SFQ56207.1"/>
    <property type="molecule type" value="Genomic_DNA"/>
</dbReference>
<dbReference type="InterPro" id="IPR050270">
    <property type="entry name" value="DegV_domain_contain"/>
</dbReference>
<organism evidence="2 3">
    <name type="scientific">Psychrobacillus psychrotolerans</name>
    <dbReference type="NCBI Taxonomy" id="126156"/>
    <lineage>
        <taxon>Bacteria</taxon>
        <taxon>Bacillati</taxon>
        <taxon>Bacillota</taxon>
        <taxon>Bacilli</taxon>
        <taxon>Bacillales</taxon>
        <taxon>Bacillaceae</taxon>
        <taxon>Psychrobacillus</taxon>
    </lineage>
</organism>
<gene>
    <name evidence="2" type="ORF">SAMN05421670_2720</name>
</gene>
<evidence type="ECO:0000256" key="1">
    <source>
        <dbReference type="ARBA" id="ARBA00023121"/>
    </source>
</evidence>
<evidence type="ECO:0000313" key="3">
    <source>
        <dbReference type="Proteomes" id="UP000198734"/>
    </source>
</evidence>
<dbReference type="Gene3D" id="3.40.50.10170">
    <property type="match status" value="1"/>
</dbReference>
<keyword evidence="1" id="KW-0446">Lipid-binding</keyword>
<dbReference type="PANTHER" id="PTHR33434:SF2">
    <property type="entry name" value="FATTY ACID-BINDING PROTEIN TM_1468"/>
    <property type="match status" value="1"/>
</dbReference>
<dbReference type="InterPro" id="IPR003797">
    <property type="entry name" value="DegV"/>
</dbReference>
<dbReference type="STRING" id="126156.SAMN05421670_2720"/>
<reference evidence="3" key="1">
    <citation type="submission" date="2016-10" db="EMBL/GenBank/DDBJ databases">
        <authorList>
            <person name="Varghese N."/>
            <person name="Submissions S."/>
        </authorList>
    </citation>
    <scope>NUCLEOTIDE SEQUENCE [LARGE SCALE GENOMIC DNA]</scope>
    <source>
        <strain evidence="3">DSM 11706</strain>
    </source>
</reference>
<dbReference type="Pfam" id="PF02645">
    <property type="entry name" value="DegV"/>
    <property type="match status" value="1"/>
</dbReference>
<protein>
    <submittedName>
        <fullName evidence="2">EDD domain protein, DegV family</fullName>
    </submittedName>
</protein>
<dbReference type="RefSeq" id="WP_093537426.1">
    <property type="nucleotide sequence ID" value="NZ_FOXU01000005.1"/>
</dbReference>
<accession>A0A1I5ZJA9</accession>
<dbReference type="Gene3D" id="3.30.1180.10">
    <property type="match status" value="1"/>
</dbReference>
<keyword evidence="3" id="KW-1185">Reference proteome</keyword>
<dbReference type="OrthoDB" id="9775494at2"/>
<sequence length="282" mass="31628">MKKKVAWITDTAALLDSTFIEKHNIYVLPLNIVFEDGAFKETIDMTHDEFYDKLRTAKIHPKTSQPPIGEMVQLYEDLKAKGYDCAVAVHTSSELSGTYNTSQTASKIANFKVYSIDSKIGSYPMVKMLEVGKHMIEANHDIEEVVTHIENMTNNSELSFIPSSLTQLHKSGRVSGTQAFLSNLLNIKVVISFDNGKVVMKEKVRADKRAKKYVMNLLRKDMKISNVPEVAVINCNNTTDARTWKEELLLEFPKLKVIVLPLSACVGVHAGEGTTGLSWVRY</sequence>
<dbReference type="InterPro" id="IPR043168">
    <property type="entry name" value="DegV_C"/>
</dbReference>
<dbReference type="PANTHER" id="PTHR33434">
    <property type="entry name" value="DEGV DOMAIN-CONTAINING PROTEIN DR_1986-RELATED"/>
    <property type="match status" value="1"/>
</dbReference>
<dbReference type="Proteomes" id="UP000198734">
    <property type="component" value="Unassembled WGS sequence"/>
</dbReference>
<proteinExistence type="predicted"/>
<dbReference type="SUPFAM" id="SSF82549">
    <property type="entry name" value="DAK1/DegV-like"/>
    <property type="match status" value="1"/>
</dbReference>
<dbReference type="NCBIfam" id="TIGR00762">
    <property type="entry name" value="DegV"/>
    <property type="match status" value="1"/>
</dbReference>
<dbReference type="PROSITE" id="PS51482">
    <property type="entry name" value="DEGV"/>
    <property type="match status" value="1"/>
</dbReference>
<dbReference type="AlphaFoldDB" id="A0A1I5ZJA9"/>